<dbReference type="Proteomes" id="UP001253193">
    <property type="component" value="Unassembled WGS sequence"/>
</dbReference>
<gene>
    <name evidence="1" type="ORF">QX249_28015</name>
</gene>
<evidence type="ECO:0000313" key="2">
    <source>
        <dbReference type="Proteomes" id="UP001253193"/>
    </source>
</evidence>
<sequence length="137" mass="15955">MKFLSKFYDENVRFRGVSDIKKAICRFNKSLNNLDKEHNPIRVLNIFKTSKQRTYLAVKGSFVFCVLDDIRETEPKIAWVAPKKAIINDGKLVKLNPRDKTESTGVVDLGKQHKNWLYTKHLFKNSSIEEQLKQILS</sequence>
<dbReference type="EMBL" id="JAUHGG010000025">
    <property type="protein sequence ID" value="MDS1824467.1"/>
    <property type="molecule type" value="Genomic_DNA"/>
</dbReference>
<protein>
    <submittedName>
        <fullName evidence="1">Uncharacterized protein</fullName>
    </submittedName>
</protein>
<comment type="caution">
    <text evidence="1">The sequence shown here is derived from an EMBL/GenBank/DDBJ whole genome shotgun (WGS) entry which is preliminary data.</text>
</comment>
<evidence type="ECO:0000313" key="1">
    <source>
        <dbReference type="EMBL" id="MDS1824467.1"/>
    </source>
</evidence>
<reference evidence="1" key="1">
    <citation type="submission" date="2023-06" db="EMBL/GenBank/DDBJ databases">
        <title>Genomic Diversity of Vibrio spp. and Metagenomic Analysis of Pathogens in Florida Gulf Coastal Waters Following Hurricane Ian.</title>
        <authorList>
            <person name="Brumfield K.D."/>
        </authorList>
    </citation>
    <scope>NUCLEOTIDE SEQUENCE</scope>
    <source>
        <strain evidence="1">WBS2B-138</strain>
    </source>
</reference>
<accession>A0AAW8Q8G7</accession>
<organism evidence="1 2">
    <name type="scientific">Vibrio parahaemolyticus</name>
    <dbReference type="NCBI Taxonomy" id="670"/>
    <lineage>
        <taxon>Bacteria</taxon>
        <taxon>Pseudomonadati</taxon>
        <taxon>Pseudomonadota</taxon>
        <taxon>Gammaproteobacteria</taxon>
        <taxon>Vibrionales</taxon>
        <taxon>Vibrionaceae</taxon>
        <taxon>Vibrio</taxon>
    </lineage>
</organism>
<dbReference type="AlphaFoldDB" id="A0AAW8Q8G7"/>
<proteinExistence type="predicted"/>
<dbReference type="RefSeq" id="WP_140104046.1">
    <property type="nucleotide sequence ID" value="NZ_JAUHGG010000025.1"/>
</dbReference>
<name>A0AAW8Q8G7_VIBPH</name>